<feature type="non-terminal residue" evidence="1">
    <location>
        <position position="102"/>
    </location>
</feature>
<dbReference type="EMBL" id="JATN01000319">
    <property type="protein sequence ID" value="EUC60826.1"/>
    <property type="molecule type" value="Genomic_DNA"/>
</dbReference>
<comment type="caution">
    <text evidence="1">The sequence shown here is derived from an EMBL/GenBank/DDBJ whole genome shotgun (WGS) entry which is preliminary data.</text>
</comment>
<protein>
    <submittedName>
        <fullName evidence="1">Uncharacterized protein</fullName>
    </submittedName>
</protein>
<proteinExistence type="predicted"/>
<name>X8JC37_9AGAM</name>
<accession>X8JC37</accession>
<evidence type="ECO:0000313" key="1">
    <source>
        <dbReference type="EMBL" id="EUC60826.1"/>
    </source>
</evidence>
<dbReference type="AlphaFoldDB" id="X8JC37"/>
<dbReference type="Proteomes" id="UP000030108">
    <property type="component" value="Unassembled WGS sequence"/>
</dbReference>
<organism evidence="1 2">
    <name type="scientific">Rhizoctonia solani AG-3 Rhs1AP</name>
    <dbReference type="NCBI Taxonomy" id="1086054"/>
    <lineage>
        <taxon>Eukaryota</taxon>
        <taxon>Fungi</taxon>
        <taxon>Dikarya</taxon>
        <taxon>Basidiomycota</taxon>
        <taxon>Agaricomycotina</taxon>
        <taxon>Agaricomycetes</taxon>
        <taxon>Cantharellales</taxon>
        <taxon>Ceratobasidiaceae</taxon>
        <taxon>Rhizoctonia</taxon>
    </lineage>
</organism>
<sequence length="102" mass="11022">MSDLFVDLVQAQLDELIANVPEDVDELDESTVDLFFTELDSKVTADENLATEFSGNQAEPTGPRPAAVELKVQPKSLIKVIIPSPPPSNDRTFVVQTGVNPG</sequence>
<gene>
    <name evidence="1" type="ORF">RSOL_369280</name>
</gene>
<evidence type="ECO:0000313" key="2">
    <source>
        <dbReference type="Proteomes" id="UP000030108"/>
    </source>
</evidence>
<reference evidence="2" key="1">
    <citation type="journal article" date="2014" name="Genome Announc.">
        <title>Draft genome sequence of the plant-pathogenic soil fungus Rhizoctonia solani anastomosis group 3 strain Rhs1AP.</title>
        <authorList>
            <person name="Cubeta M.A."/>
            <person name="Thomas E."/>
            <person name="Dean R.A."/>
            <person name="Jabaji S."/>
            <person name="Neate S.M."/>
            <person name="Tavantzis S."/>
            <person name="Toda T."/>
            <person name="Vilgalys R."/>
            <person name="Bharathan N."/>
            <person name="Fedorova-Abrams N."/>
            <person name="Pakala S.B."/>
            <person name="Pakala S.M."/>
            <person name="Zafar N."/>
            <person name="Joardar V."/>
            <person name="Losada L."/>
            <person name="Nierman W.C."/>
        </authorList>
    </citation>
    <scope>NUCLEOTIDE SEQUENCE [LARGE SCALE GENOMIC DNA]</scope>
    <source>
        <strain evidence="2">AG-3</strain>
    </source>
</reference>